<evidence type="ECO:0000313" key="1">
    <source>
        <dbReference type="EMBL" id="CAA9584386.1"/>
    </source>
</evidence>
<reference evidence="1" key="1">
    <citation type="submission" date="2020-02" db="EMBL/GenBank/DDBJ databases">
        <authorList>
            <person name="Meier V. D."/>
        </authorList>
    </citation>
    <scope>NUCLEOTIDE SEQUENCE</scope>
    <source>
        <strain evidence="1">AVDCRST_MAG81</strain>
    </source>
</reference>
<accession>A0A6J4VNE2</accession>
<name>A0A6J4VNE2_9CYAN</name>
<organism evidence="1">
    <name type="scientific">uncultured Synechococcales cyanobacterium</name>
    <dbReference type="NCBI Taxonomy" id="1936017"/>
    <lineage>
        <taxon>Bacteria</taxon>
        <taxon>Bacillati</taxon>
        <taxon>Cyanobacteriota</taxon>
        <taxon>Cyanophyceae</taxon>
        <taxon>Synechococcales</taxon>
        <taxon>environmental samples</taxon>
    </lineage>
</organism>
<sequence>MGIGTKPAKEAAHVHIRRQEEFSKISSRNQRLIGFLAPVL</sequence>
<gene>
    <name evidence="1" type="ORF">AVDCRST_MAG81-3582</name>
</gene>
<proteinExistence type="predicted"/>
<dbReference type="EMBL" id="CADCWO010000190">
    <property type="protein sequence ID" value="CAA9584386.1"/>
    <property type="molecule type" value="Genomic_DNA"/>
</dbReference>
<protein>
    <submittedName>
        <fullName evidence="1">Uncharacterized protein</fullName>
    </submittedName>
</protein>
<dbReference type="AlphaFoldDB" id="A0A6J4VNE2"/>